<dbReference type="RefSeq" id="WP_033429430.1">
    <property type="nucleotide sequence ID" value="NZ_CP034550.1"/>
</dbReference>
<dbReference type="SUPFAM" id="SSF161098">
    <property type="entry name" value="MetI-like"/>
    <property type="match status" value="1"/>
</dbReference>
<gene>
    <name evidence="9" type="ORF">EKG83_23060</name>
</gene>
<keyword evidence="3" id="KW-1003">Cell membrane</keyword>
<reference evidence="10" key="1">
    <citation type="journal article" date="2021" name="Curr. Microbiol.">
        <title>Complete genome of nocamycin-producing strain Saccharothrix syringae NRRL B-16468 reveals the biosynthetic potential for secondary metabolites.</title>
        <authorList>
            <person name="Mo X."/>
            <person name="Yang S."/>
        </authorList>
    </citation>
    <scope>NUCLEOTIDE SEQUENCE [LARGE SCALE GENOMIC DNA]</scope>
    <source>
        <strain evidence="10">ATCC 51364 / DSM 43886 / JCM 6844 / KCTC 9398 / NBRC 14523 / NRRL B-16468 / INA 2240</strain>
    </source>
</reference>
<dbReference type="OrthoDB" id="147688at2"/>
<dbReference type="CDD" id="cd06261">
    <property type="entry name" value="TM_PBP2"/>
    <property type="match status" value="1"/>
</dbReference>
<dbReference type="Gene3D" id="1.10.3720.10">
    <property type="entry name" value="MetI-like"/>
    <property type="match status" value="1"/>
</dbReference>
<evidence type="ECO:0000256" key="2">
    <source>
        <dbReference type="ARBA" id="ARBA00022448"/>
    </source>
</evidence>
<keyword evidence="5 7" id="KW-1133">Transmembrane helix</keyword>
<feature type="transmembrane region" description="Helical" evidence="7">
    <location>
        <begin position="12"/>
        <end position="34"/>
    </location>
</feature>
<evidence type="ECO:0000256" key="3">
    <source>
        <dbReference type="ARBA" id="ARBA00022475"/>
    </source>
</evidence>
<evidence type="ECO:0000256" key="6">
    <source>
        <dbReference type="ARBA" id="ARBA00023136"/>
    </source>
</evidence>
<accession>A0A5Q0H1D5</accession>
<keyword evidence="4 7" id="KW-0812">Transmembrane</keyword>
<dbReference type="Proteomes" id="UP000325787">
    <property type="component" value="Chromosome"/>
</dbReference>
<dbReference type="AlphaFoldDB" id="A0A5Q0H1D5"/>
<evidence type="ECO:0000256" key="4">
    <source>
        <dbReference type="ARBA" id="ARBA00022692"/>
    </source>
</evidence>
<comment type="subcellular location">
    <subcellularLocation>
        <location evidence="1 7">Cell membrane</location>
        <topology evidence="1 7">Multi-pass membrane protein</topology>
    </subcellularLocation>
</comment>
<feature type="transmembrane region" description="Helical" evidence="7">
    <location>
        <begin position="115"/>
        <end position="136"/>
    </location>
</feature>
<feature type="transmembrane region" description="Helical" evidence="7">
    <location>
        <begin position="201"/>
        <end position="220"/>
    </location>
</feature>
<evidence type="ECO:0000256" key="7">
    <source>
        <dbReference type="RuleBase" id="RU363032"/>
    </source>
</evidence>
<dbReference type="PROSITE" id="PS50928">
    <property type="entry name" value="ABC_TM1"/>
    <property type="match status" value="1"/>
</dbReference>
<evidence type="ECO:0000256" key="5">
    <source>
        <dbReference type="ARBA" id="ARBA00022989"/>
    </source>
</evidence>
<keyword evidence="10" id="KW-1185">Reference proteome</keyword>
<comment type="similarity">
    <text evidence="7">Belongs to the binding-protein-dependent transport system permease family.</text>
</comment>
<proteinExistence type="inferred from homology"/>
<feature type="transmembrane region" description="Helical" evidence="7">
    <location>
        <begin position="148"/>
        <end position="169"/>
    </location>
</feature>
<evidence type="ECO:0000256" key="1">
    <source>
        <dbReference type="ARBA" id="ARBA00004651"/>
    </source>
</evidence>
<name>A0A5Q0H1D5_SACSY</name>
<keyword evidence="2 7" id="KW-0813">Transport</keyword>
<dbReference type="EMBL" id="CP034550">
    <property type="protein sequence ID" value="QFZ19923.1"/>
    <property type="molecule type" value="Genomic_DNA"/>
</dbReference>
<sequence>MTGPGRYLARRLLQFPPTVLATLFALHYLTALGIQLNGNPARAVFGDRVPTAAQLAAAARRLGTDDPCFARVGDPCLPVFGTRLRHLLAGDLGTDVRGRDVLAAVGDAAPVTLRLALLAFAVNAAAGLTAGVLAGARRGRAADRLVRVGAAALVAVPPFLLGALAQFGLGVRLGRWLDGQPWAPQFLGDVFTVAFRPGHPWLSLVVPATVLGALAAAVTARVTRSAVAANLGADHVRTAAAKGLGRARVVRAHALRNCLVPVVTHLGSDVTALLGGAVVVEGVFNVPGAGRLVFTAVADGDAPVVIAAATIALLVHLVVNLAVDLLYPVLDPRIGHG</sequence>
<feature type="transmembrane region" description="Helical" evidence="7">
    <location>
        <begin position="304"/>
        <end position="327"/>
    </location>
</feature>
<protein>
    <submittedName>
        <fullName evidence="9">ABC transporter permease</fullName>
    </submittedName>
</protein>
<organism evidence="9 10">
    <name type="scientific">Saccharothrix syringae</name>
    <name type="common">Nocardiopsis syringae</name>
    <dbReference type="NCBI Taxonomy" id="103733"/>
    <lineage>
        <taxon>Bacteria</taxon>
        <taxon>Bacillati</taxon>
        <taxon>Actinomycetota</taxon>
        <taxon>Actinomycetes</taxon>
        <taxon>Pseudonocardiales</taxon>
        <taxon>Pseudonocardiaceae</taxon>
        <taxon>Saccharothrix</taxon>
    </lineage>
</organism>
<dbReference type="PANTHER" id="PTHR43163">
    <property type="entry name" value="DIPEPTIDE TRANSPORT SYSTEM PERMEASE PROTEIN DPPB-RELATED"/>
    <property type="match status" value="1"/>
</dbReference>
<feature type="domain" description="ABC transmembrane type-1" evidence="8">
    <location>
        <begin position="109"/>
        <end position="323"/>
    </location>
</feature>
<evidence type="ECO:0000313" key="9">
    <source>
        <dbReference type="EMBL" id="QFZ19923.1"/>
    </source>
</evidence>
<dbReference type="KEGG" id="ssyi:EKG83_23060"/>
<dbReference type="GO" id="GO:0055085">
    <property type="term" value="P:transmembrane transport"/>
    <property type="evidence" value="ECO:0007669"/>
    <property type="project" value="InterPro"/>
</dbReference>
<keyword evidence="6 7" id="KW-0472">Membrane</keyword>
<dbReference type="Pfam" id="PF00528">
    <property type="entry name" value="BPD_transp_1"/>
    <property type="match status" value="1"/>
</dbReference>
<dbReference type="InterPro" id="IPR035906">
    <property type="entry name" value="MetI-like_sf"/>
</dbReference>
<dbReference type="PANTHER" id="PTHR43163:SF7">
    <property type="entry name" value="DIPEPTIDE-TRANSPORT INTEGRAL MEMBRANE PROTEIN ABC TRANSPORTER DPPB-RELATED"/>
    <property type="match status" value="1"/>
</dbReference>
<evidence type="ECO:0000259" key="8">
    <source>
        <dbReference type="PROSITE" id="PS50928"/>
    </source>
</evidence>
<dbReference type="GO" id="GO:0005886">
    <property type="term" value="C:plasma membrane"/>
    <property type="evidence" value="ECO:0007669"/>
    <property type="project" value="UniProtKB-SubCell"/>
</dbReference>
<evidence type="ECO:0000313" key="10">
    <source>
        <dbReference type="Proteomes" id="UP000325787"/>
    </source>
</evidence>
<dbReference type="InterPro" id="IPR000515">
    <property type="entry name" value="MetI-like"/>
</dbReference>